<evidence type="ECO:0000256" key="1">
    <source>
        <dbReference type="ARBA" id="ARBA00000815"/>
    </source>
</evidence>
<dbReference type="EMBL" id="JBEDNQ010000006">
    <property type="protein sequence ID" value="MEQ3552011.1"/>
    <property type="molecule type" value="Genomic_DNA"/>
</dbReference>
<keyword evidence="5" id="KW-0479">Metal-binding</keyword>
<keyword evidence="11" id="KW-1185">Reference proteome</keyword>
<evidence type="ECO:0000259" key="9">
    <source>
        <dbReference type="Pfam" id="PF01975"/>
    </source>
</evidence>
<feature type="domain" description="Survival protein SurE-like phosphatase/nucleotidase" evidence="9">
    <location>
        <begin position="5"/>
        <end position="183"/>
    </location>
</feature>
<evidence type="ECO:0000256" key="7">
    <source>
        <dbReference type="ARBA" id="ARBA00022801"/>
    </source>
</evidence>
<dbReference type="Pfam" id="PF01975">
    <property type="entry name" value="SurE"/>
    <property type="match status" value="1"/>
</dbReference>
<dbReference type="GO" id="GO:0008253">
    <property type="term" value="F:5'-nucleotidase activity"/>
    <property type="evidence" value="ECO:0007669"/>
    <property type="project" value="UniProtKB-EC"/>
</dbReference>
<accession>A0ABV1KC07</accession>
<evidence type="ECO:0000256" key="3">
    <source>
        <dbReference type="ARBA" id="ARBA00012643"/>
    </source>
</evidence>
<dbReference type="EC" id="3.1.3.5" evidence="3"/>
<dbReference type="InterPro" id="IPR036523">
    <property type="entry name" value="SurE-like_sf"/>
</dbReference>
<dbReference type="RefSeq" id="WP_349299082.1">
    <property type="nucleotide sequence ID" value="NZ_JBEDNQ010000006.1"/>
</dbReference>
<keyword evidence="4" id="KW-0963">Cytoplasm</keyword>
<protein>
    <recommendedName>
        <fullName evidence="3">5'-nucleotidase</fullName>
        <ecNumber evidence="3">3.1.3.5</ecNumber>
    </recommendedName>
</protein>
<feature type="region of interest" description="Disordered" evidence="8">
    <location>
        <begin position="249"/>
        <end position="272"/>
    </location>
</feature>
<proteinExistence type="inferred from homology"/>
<evidence type="ECO:0000313" key="10">
    <source>
        <dbReference type="EMBL" id="MEQ3552011.1"/>
    </source>
</evidence>
<organism evidence="10 11">
    <name type="scientific">Pseudonocardia nematodicida</name>
    <dbReference type="NCBI Taxonomy" id="1206997"/>
    <lineage>
        <taxon>Bacteria</taxon>
        <taxon>Bacillati</taxon>
        <taxon>Actinomycetota</taxon>
        <taxon>Actinomycetes</taxon>
        <taxon>Pseudonocardiales</taxon>
        <taxon>Pseudonocardiaceae</taxon>
        <taxon>Pseudonocardia</taxon>
    </lineage>
</organism>
<comment type="similarity">
    <text evidence="2">Belongs to the SurE nucleotidase family.</text>
</comment>
<keyword evidence="7 10" id="KW-0378">Hydrolase</keyword>
<evidence type="ECO:0000256" key="4">
    <source>
        <dbReference type="ARBA" id="ARBA00022490"/>
    </source>
</evidence>
<evidence type="ECO:0000256" key="5">
    <source>
        <dbReference type="ARBA" id="ARBA00022723"/>
    </source>
</evidence>
<feature type="region of interest" description="Disordered" evidence="8">
    <location>
        <begin position="39"/>
        <end position="60"/>
    </location>
</feature>
<dbReference type="PANTHER" id="PTHR30457">
    <property type="entry name" value="5'-NUCLEOTIDASE SURE"/>
    <property type="match status" value="1"/>
</dbReference>
<comment type="catalytic activity">
    <reaction evidence="1">
        <text>a ribonucleoside 5'-phosphate + H2O = a ribonucleoside + phosphate</text>
        <dbReference type="Rhea" id="RHEA:12484"/>
        <dbReference type="ChEBI" id="CHEBI:15377"/>
        <dbReference type="ChEBI" id="CHEBI:18254"/>
        <dbReference type="ChEBI" id="CHEBI:43474"/>
        <dbReference type="ChEBI" id="CHEBI:58043"/>
        <dbReference type="EC" id="3.1.3.5"/>
    </reaction>
</comment>
<name>A0ABV1KC07_9PSEU</name>
<keyword evidence="6" id="KW-0547">Nucleotide-binding</keyword>
<dbReference type="PANTHER" id="PTHR30457:SF12">
    <property type="entry name" value="5'_3'-NUCLEOTIDASE SURE"/>
    <property type="match status" value="1"/>
</dbReference>
<gene>
    <name evidence="10" type="ORF">WIS52_16175</name>
</gene>
<comment type="caution">
    <text evidence="10">The sequence shown here is derived from an EMBL/GenBank/DDBJ whole genome shotgun (WGS) entry which is preliminary data.</text>
</comment>
<dbReference type="InterPro" id="IPR030048">
    <property type="entry name" value="SurE"/>
</dbReference>
<evidence type="ECO:0000256" key="6">
    <source>
        <dbReference type="ARBA" id="ARBA00022741"/>
    </source>
</evidence>
<evidence type="ECO:0000256" key="2">
    <source>
        <dbReference type="ARBA" id="ARBA00011062"/>
    </source>
</evidence>
<dbReference type="Proteomes" id="UP001494902">
    <property type="component" value="Unassembled WGS sequence"/>
</dbReference>
<sequence>MPLALITNDDGIASPGLHALARGARDAGYDVVVAAPATDASGAGGSVRSVTDDGHTPVEEPSIAELDGIPAFAVAGDPAFIVRAAGQGWFRREPDVVLSGINVGANTGGQVLHSGTVGAVLAGSLNGWSGIALSLACGLGLPERPHWETVTGLLPDLLGRLAARPAGTAWTVNVPDVGAGELPPLREAELCATGAVRVRISERAPERGPDGVRPAGLRALVSEEHGEALPGTDVALLAAGHPTVTELTPIGSRTGVTGYPDAAAAPSGDSVR</sequence>
<evidence type="ECO:0000256" key="8">
    <source>
        <dbReference type="SAM" id="MobiDB-lite"/>
    </source>
</evidence>
<reference evidence="10 11" key="1">
    <citation type="submission" date="2024-03" db="EMBL/GenBank/DDBJ databases">
        <title>Draft genome sequence of Pseudonocardia nematodicida JCM 31783.</title>
        <authorList>
            <person name="Butdee W."/>
            <person name="Duangmal K."/>
        </authorList>
    </citation>
    <scope>NUCLEOTIDE SEQUENCE [LARGE SCALE GENOMIC DNA]</scope>
    <source>
        <strain evidence="10 11">JCM 31783</strain>
    </source>
</reference>
<dbReference type="SUPFAM" id="SSF64167">
    <property type="entry name" value="SurE-like"/>
    <property type="match status" value="1"/>
</dbReference>
<dbReference type="InterPro" id="IPR002828">
    <property type="entry name" value="SurE-like_Pase/nucleotidase"/>
</dbReference>
<evidence type="ECO:0000313" key="11">
    <source>
        <dbReference type="Proteomes" id="UP001494902"/>
    </source>
</evidence>
<dbReference type="Gene3D" id="3.40.1210.10">
    <property type="entry name" value="Survival protein SurE-like phosphatase/nucleotidase"/>
    <property type="match status" value="1"/>
</dbReference>